<dbReference type="EMBL" id="BAAAPK010000004">
    <property type="protein sequence ID" value="GAA1686586.1"/>
    <property type="molecule type" value="Genomic_DNA"/>
</dbReference>
<dbReference type="SUPFAM" id="SSF74650">
    <property type="entry name" value="Galactose mutarotase-like"/>
    <property type="match status" value="1"/>
</dbReference>
<evidence type="ECO:0000313" key="2">
    <source>
        <dbReference type="Proteomes" id="UP001500596"/>
    </source>
</evidence>
<evidence type="ECO:0008006" key="3">
    <source>
        <dbReference type="Google" id="ProtNLM"/>
    </source>
</evidence>
<name>A0ABP4TE19_9MICO</name>
<dbReference type="InterPro" id="IPR027839">
    <property type="entry name" value="DUF4432"/>
</dbReference>
<proteinExistence type="predicted"/>
<gene>
    <name evidence="1" type="ORF">GCM10009807_32750</name>
</gene>
<sequence length="242" mass="26441">MDSYSGGWQVLVPHAGPSTTVDGVERRYHGQASALEWELTRVQDSRIEAHVRLTELPFHIQRSISVNGDVVSVEDSLHNMSDQAHRYVYQHHPAFGAPFLGPMCEVELPGDDFFLISTEPGGPGGANPRHIPALDGSRLFGAVAVQGAGRARVSNPLLGLAVELSWDDPDLRYAWIWRESGASVDSRWAGGGYVYAIEPSTTPPGADNLRMLTLEPGGRRRFTVAVGLTRFIPTNATEKDKQ</sequence>
<accession>A0ABP4TE19</accession>
<organism evidence="1 2">
    <name type="scientific">Microbacterium lacus</name>
    <dbReference type="NCBI Taxonomy" id="415217"/>
    <lineage>
        <taxon>Bacteria</taxon>
        <taxon>Bacillati</taxon>
        <taxon>Actinomycetota</taxon>
        <taxon>Actinomycetes</taxon>
        <taxon>Micrococcales</taxon>
        <taxon>Microbacteriaceae</taxon>
        <taxon>Microbacterium</taxon>
    </lineage>
</organism>
<dbReference type="InterPro" id="IPR011013">
    <property type="entry name" value="Gal_mutarotase_sf_dom"/>
</dbReference>
<protein>
    <recommendedName>
        <fullName evidence="3">DUF4432 domain-containing protein</fullName>
    </recommendedName>
</protein>
<dbReference type="InterPro" id="IPR014718">
    <property type="entry name" value="GH-type_carb-bd"/>
</dbReference>
<keyword evidence="2" id="KW-1185">Reference proteome</keyword>
<reference evidence="2" key="1">
    <citation type="journal article" date="2019" name="Int. J. Syst. Evol. Microbiol.">
        <title>The Global Catalogue of Microorganisms (GCM) 10K type strain sequencing project: providing services to taxonomists for standard genome sequencing and annotation.</title>
        <authorList>
            <consortium name="The Broad Institute Genomics Platform"/>
            <consortium name="The Broad Institute Genome Sequencing Center for Infectious Disease"/>
            <person name="Wu L."/>
            <person name="Ma J."/>
        </authorList>
    </citation>
    <scope>NUCLEOTIDE SEQUENCE [LARGE SCALE GENOMIC DNA]</scope>
    <source>
        <strain evidence="2">JCM 15575</strain>
    </source>
</reference>
<dbReference type="Pfam" id="PF14486">
    <property type="entry name" value="DUF4432"/>
    <property type="match status" value="1"/>
</dbReference>
<comment type="caution">
    <text evidence="1">The sequence shown here is derived from an EMBL/GenBank/DDBJ whole genome shotgun (WGS) entry which is preliminary data.</text>
</comment>
<evidence type="ECO:0000313" key="1">
    <source>
        <dbReference type="EMBL" id="GAA1686586.1"/>
    </source>
</evidence>
<dbReference type="Gene3D" id="2.70.98.10">
    <property type="match status" value="1"/>
</dbReference>
<dbReference type="Proteomes" id="UP001500596">
    <property type="component" value="Unassembled WGS sequence"/>
</dbReference>